<comment type="caution">
    <text evidence="2">The sequence shown here is derived from an EMBL/GenBank/DDBJ whole genome shotgun (WGS) entry which is preliminary data.</text>
</comment>
<dbReference type="InterPro" id="IPR039422">
    <property type="entry name" value="MarR/SlyA-like"/>
</dbReference>
<dbReference type="SUPFAM" id="SSF46785">
    <property type="entry name" value="Winged helix' DNA-binding domain"/>
    <property type="match status" value="1"/>
</dbReference>
<evidence type="ECO:0000313" key="3">
    <source>
        <dbReference type="Proteomes" id="UP001230654"/>
    </source>
</evidence>
<name>A0ABU0NT72_STRRH</name>
<dbReference type="Proteomes" id="UP001230654">
    <property type="component" value="Unassembled WGS sequence"/>
</dbReference>
<gene>
    <name evidence="2" type="ORF">QF030_004482</name>
</gene>
<dbReference type="GO" id="GO:0003677">
    <property type="term" value="F:DNA binding"/>
    <property type="evidence" value="ECO:0007669"/>
    <property type="project" value="UniProtKB-KW"/>
</dbReference>
<dbReference type="Gene3D" id="1.10.10.10">
    <property type="entry name" value="Winged helix-like DNA-binding domain superfamily/Winged helix DNA-binding domain"/>
    <property type="match status" value="1"/>
</dbReference>
<dbReference type="PROSITE" id="PS50995">
    <property type="entry name" value="HTH_MARR_2"/>
    <property type="match status" value="1"/>
</dbReference>
<dbReference type="SMART" id="SM00347">
    <property type="entry name" value="HTH_MARR"/>
    <property type="match status" value="1"/>
</dbReference>
<feature type="domain" description="HTH marR-type" evidence="1">
    <location>
        <begin position="41"/>
        <end position="180"/>
    </location>
</feature>
<sequence length="189" mass="20876">MTTKVSLCSYFGNQGVMFSGVHHVGVNDTDPSLPADAPLPPDELGHRLTEVFDLVGPLYRRALRKVEQGEAVEGASVGVRGVLDLLRRKGDMTVPQLSRSQALSRQFVQRMVNDAVAHGWVETLPNPAHQRSSLIRITEEGRTLIATVLNREHTLNREVGGDLTDAEVRGCVRVLTEMLRTFDHVDVDD</sequence>
<keyword evidence="2" id="KW-0238">DNA-binding</keyword>
<accession>A0ABU0NT72</accession>
<keyword evidence="3" id="KW-1185">Reference proteome</keyword>
<dbReference type="Pfam" id="PF12802">
    <property type="entry name" value="MarR_2"/>
    <property type="match status" value="1"/>
</dbReference>
<dbReference type="PANTHER" id="PTHR33164">
    <property type="entry name" value="TRANSCRIPTIONAL REGULATOR, MARR FAMILY"/>
    <property type="match status" value="1"/>
</dbReference>
<organism evidence="2 3">
    <name type="scientific">Streptomyces rishiriensis</name>
    <dbReference type="NCBI Taxonomy" id="68264"/>
    <lineage>
        <taxon>Bacteria</taxon>
        <taxon>Bacillati</taxon>
        <taxon>Actinomycetota</taxon>
        <taxon>Actinomycetes</taxon>
        <taxon>Kitasatosporales</taxon>
        <taxon>Streptomycetaceae</taxon>
        <taxon>Streptomyces</taxon>
    </lineage>
</organism>
<proteinExistence type="predicted"/>
<dbReference type="EMBL" id="JAUSWV010000002">
    <property type="protein sequence ID" value="MDQ0582304.1"/>
    <property type="molecule type" value="Genomic_DNA"/>
</dbReference>
<dbReference type="InterPro" id="IPR000835">
    <property type="entry name" value="HTH_MarR-typ"/>
</dbReference>
<reference evidence="2 3" key="1">
    <citation type="submission" date="2023-07" db="EMBL/GenBank/DDBJ databases">
        <title>Comparative genomics of wheat-associated soil bacteria to identify genetic determinants of phenazine resistance.</title>
        <authorList>
            <person name="Mouncey N."/>
        </authorList>
    </citation>
    <scope>NUCLEOTIDE SEQUENCE [LARGE SCALE GENOMIC DNA]</scope>
    <source>
        <strain evidence="2 3">B2I6</strain>
    </source>
</reference>
<evidence type="ECO:0000259" key="1">
    <source>
        <dbReference type="PROSITE" id="PS50995"/>
    </source>
</evidence>
<dbReference type="PANTHER" id="PTHR33164:SF99">
    <property type="entry name" value="MARR FAMILY REGULATORY PROTEIN"/>
    <property type="match status" value="1"/>
</dbReference>
<dbReference type="InterPro" id="IPR036390">
    <property type="entry name" value="WH_DNA-bd_sf"/>
</dbReference>
<dbReference type="InterPro" id="IPR036388">
    <property type="entry name" value="WH-like_DNA-bd_sf"/>
</dbReference>
<evidence type="ECO:0000313" key="2">
    <source>
        <dbReference type="EMBL" id="MDQ0582304.1"/>
    </source>
</evidence>
<protein>
    <submittedName>
        <fullName evidence="2">DNA-binding MarR family transcriptional regulator</fullName>
    </submittedName>
</protein>